<feature type="transmembrane region" description="Helical" evidence="10">
    <location>
        <begin position="302"/>
        <end position="320"/>
    </location>
</feature>
<evidence type="ECO:0000259" key="12">
    <source>
        <dbReference type="PROSITE" id="PS50929"/>
    </source>
</evidence>
<keyword evidence="6" id="KW-0067">ATP-binding</keyword>
<evidence type="ECO:0000256" key="5">
    <source>
        <dbReference type="ARBA" id="ARBA00022741"/>
    </source>
</evidence>
<dbReference type="OMA" id="MVGYCAQ"/>
<dbReference type="CDD" id="cd03244">
    <property type="entry name" value="ABCC_MRP_domain2"/>
    <property type="match status" value="1"/>
</dbReference>
<dbReference type="InParanoid" id="A0A1Y2LX22"/>
<dbReference type="STRING" id="105696.A0A1Y2LX22"/>
<sequence length="1506" mass="168490">MASTQETMMLPGGWEGILYDTMYEIRPISECRRPWDSQNAVFDQCAFPYLSMIPLITAALILLTYSLRLFETYRPTWTKPFLREFKIESNEVHHRSRYRTAWSTWGLLAIVSAGLAQQIAGTIIGLPVITATQFIFPVISWVIAAAMVVIERPRTVSLSLLFLLASIALSELAILMSDPISFAFALGPMLACVGIVVILNMPFRDSNMPSEDISPVYGPPTEKLRTPEDNLTPFQYMTVSWMSPLIQKGMTRKMEDEDVWDLGWEFKHSRLHETFRKLEGSVTRRIFIANGMDALRTTSLNLLRLCATLLTPVLLQQLLGSMKDPDSPRSATITYAFISLFVRLLSSQCNVFNLWYQRRAYERSRGELITMLYEKTLNRKILGAKQEAKEEAQNGSSNGNLNGVVNSHADEETRAEPNGETNTSTQPVKTAPQSRLGRLWSRIRSLVSRKKKEEKEEENAAASMGKILNLMRNDVYEIAQRFWEFSDIVVKPLGVIGSTLLIWRMLGWSCLLGVLALAVTQLLSVVVARYQVYFEKRRRKATDEKLQRTTEFIDSIRHLRWYGWHEAWLKGILESRLKELHLRVLQIIFNTSLAFIMRFGSGLFPAVAFYAFTKLAGRPLSVDLIFPAIDLFRLLESYLGALPPLITTLLNAYIAMGRIEAFMAEPDKEDAAVVPEGYDDLRLENASFSWPGVDKNVLEDITLSFPLGLTVIYGEVAAGKTALLQALLGELDKTAGELIRPDQVVGYCAQTPWLQSMSIRDNILFSEPYEEIRYKQVLEASALLPDLVEFKHGDLSNIGENGIGLSGGQKARVALARAVYSKAKVLLLDDPLSALDHQTADFIVHKLLASSLVDGRVIVLVTHRTELCHDLAKQWVELDHGRATIHEPVKQDDRNALKRAQTNESLSEEEAKKREEEQAAAIPDKFIEDERRAEGGVKLKVYWRYIKAGTLRWWAISIVVMALFRLLDVVETWFIKAWGEGYDGKHKDGIFDFLPPPDENVVPWLWGFFLFVAGTAVLFWITNVIMFGVGYHAAKAIFKEAIEKVAHATFRFYDVTPVGRLMNRLTSDMNTVDGGLSSAFTVFGWQMIGFMSCIVVILSSTPSFLAFGILLCCGFVYNFYRFLPASQSLRRLEMVSLSPLMSNFGALVEGLTTVRAFNAQPRFQARVIEVVDNFQKNDHFYWSLQAWLSFRFSTMSASATLVMTLIAVYTNISPGLTAFVLITASRFVIYTEYMCRIYGQLEMQFTSVERVIELLDLEQEDPGTVDPPAHWPTYTGDIVFEDVTIRYAPNLDPALQNISLTIPAGSNTAVIGRTGSGKSTLALSLLATIAPESGRILLDGQDLSTVSKQALRSRVTFLAQEPVLFPGSMRKNLDPLDAFSDAACAAVLAKIAGSHGWTLSTPVEGGGKGLSQGQRQLVGLARAMLRRSPVLIMDEATASIDFETAQRIQGILREEMTGSTVITIAHRLEAVRNADYCVVLGKGKLVRAGKAEEMLKEGGEFGGMLA</sequence>
<gene>
    <name evidence="13" type="ORF">B5807_07438</name>
</gene>
<feature type="transmembrane region" description="Helical" evidence="10">
    <location>
        <begin position="1079"/>
        <end position="1098"/>
    </location>
</feature>
<dbReference type="PROSITE" id="PS00211">
    <property type="entry name" value="ABC_TRANSPORTER_1"/>
    <property type="match status" value="2"/>
</dbReference>
<dbReference type="SUPFAM" id="SSF90123">
    <property type="entry name" value="ABC transporter transmembrane region"/>
    <property type="match status" value="2"/>
</dbReference>
<dbReference type="SUPFAM" id="SSF52540">
    <property type="entry name" value="P-loop containing nucleoside triphosphate hydrolases"/>
    <property type="match status" value="2"/>
</dbReference>
<keyword evidence="8 10" id="KW-0472">Membrane</keyword>
<evidence type="ECO:0000259" key="11">
    <source>
        <dbReference type="PROSITE" id="PS50893"/>
    </source>
</evidence>
<proteinExistence type="predicted"/>
<dbReference type="InterPro" id="IPR036640">
    <property type="entry name" value="ABC1_TM_sf"/>
</dbReference>
<evidence type="ECO:0000256" key="3">
    <source>
        <dbReference type="ARBA" id="ARBA00022692"/>
    </source>
</evidence>
<feature type="transmembrane region" description="Helical" evidence="10">
    <location>
        <begin position="134"/>
        <end position="150"/>
    </location>
</feature>
<feature type="transmembrane region" description="Helical" evidence="10">
    <location>
        <begin position="512"/>
        <end position="530"/>
    </location>
</feature>
<organism evidence="13 14">
    <name type="scientific">Epicoccum nigrum</name>
    <name type="common">Soil fungus</name>
    <name type="synonym">Epicoccum purpurascens</name>
    <dbReference type="NCBI Taxonomy" id="105696"/>
    <lineage>
        <taxon>Eukaryota</taxon>
        <taxon>Fungi</taxon>
        <taxon>Dikarya</taxon>
        <taxon>Ascomycota</taxon>
        <taxon>Pezizomycotina</taxon>
        <taxon>Dothideomycetes</taxon>
        <taxon>Pleosporomycetidae</taxon>
        <taxon>Pleosporales</taxon>
        <taxon>Pleosporineae</taxon>
        <taxon>Didymellaceae</taxon>
        <taxon>Epicoccum</taxon>
    </lineage>
</organism>
<feature type="region of interest" description="Disordered" evidence="9">
    <location>
        <begin position="410"/>
        <end position="434"/>
    </location>
</feature>
<dbReference type="GO" id="GO:0140359">
    <property type="term" value="F:ABC-type transporter activity"/>
    <property type="evidence" value="ECO:0007669"/>
    <property type="project" value="InterPro"/>
</dbReference>
<protein>
    <recommendedName>
        <fullName evidence="15">ABC transporter</fullName>
    </recommendedName>
</protein>
<evidence type="ECO:0008006" key="15">
    <source>
        <dbReference type="Google" id="ProtNLM"/>
    </source>
</evidence>
<dbReference type="Pfam" id="PF00005">
    <property type="entry name" value="ABC_tran"/>
    <property type="match status" value="2"/>
</dbReference>
<dbReference type="FunFam" id="1.20.1560.10:FF:000013">
    <property type="entry name" value="ABC transporter C family member 2"/>
    <property type="match status" value="1"/>
</dbReference>
<feature type="transmembrane region" description="Helical" evidence="10">
    <location>
        <begin position="1104"/>
        <end position="1123"/>
    </location>
</feature>
<dbReference type="Gene3D" id="1.20.1560.10">
    <property type="entry name" value="ABC transporter type 1, transmembrane domain"/>
    <property type="match status" value="2"/>
</dbReference>
<dbReference type="Pfam" id="PF00664">
    <property type="entry name" value="ABC_membrane"/>
    <property type="match status" value="2"/>
</dbReference>
<dbReference type="CDD" id="cd03250">
    <property type="entry name" value="ABCC_MRP_domain1"/>
    <property type="match status" value="1"/>
</dbReference>
<evidence type="ECO:0000256" key="1">
    <source>
        <dbReference type="ARBA" id="ARBA00004141"/>
    </source>
</evidence>
<evidence type="ECO:0000256" key="8">
    <source>
        <dbReference type="ARBA" id="ARBA00023136"/>
    </source>
</evidence>
<feature type="compositionally biased region" description="Polar residues" evidence="9">
    <location>
        <begin position="419"/>
        <end position="433"/>
    </location>
</feature>
<dbReference type="InterPro" id="IPR003439">
    <property type="entry name" value="ABC_transporter-like_ATP-bd"/>
</dbReference>
<dbReference type="InterPro" id="IPR050173">
    <property type="entry name" value="ABC_transporter_C-like"/>
</dbReference>
<dbReference type="CDD" id="cd18604">
    <property type="entry name" value="ABC_6TM_VMR1_D2_like"/>
    <property type="match status" value="1"/>
</dbReference>
<keyword evidence="4" id="KW-0677">Repeat</keyword>
<feature type="transmembrane region" description="Helical" evidence="10">
    <location>
        <begin position="105"/>
        <end position="128"/>
    </location>
</feature>
<evidence type="ECO:0000256" key="4">
    <source>
        <dbReference type="ARBA" id="ARBA00022737"/>
    </source>
</evidence>
<name>A0A1Y2LX22_EPING</name>
<feature type="domain" description="ABC transporter" evidence="11">
    <location>
        <begin position="1278"/>
        <end position="1506"/>
    </location>
</feature>
<dbReference type="InterPro" id="IPR027417">
    <property type="entry name" value="P-loop_NTPase"/>
</dbReference>
<dbReference type="Gene3D" id="3.40.50.300">
    <property type="entry name" value="P-loop containing nucleotide triphosphate hydrolases"/>
    <property type="match status" value="2"/>
</dbReference>
<feature type="transmembrane region" description="Helical" evidence="10">
    <location>
        <begin position="1004"/>
        <end position="1029"/>
    </location>
</feature>
<dbReference type="PROSITE" id="PS50929">
    <property type="entry name" value="ABC_TM1F"/>
    <property type="match status" value="2"/>
</dbReference>
<keyword evidence="2" id="KW-0813">Transport</keyword>
<reference evidence="13 14" key="1">
    <citation type="journal article" date="2017" name="Genome Announc.">
        <title>Genome sequence of the saprophytic ascomycete Epicoccum nigrum ICMP 19927 strain isolated from New Zealand.</title>
        <authorList>
            <person name="Fokin M."/>
            <person name="Fleetwood D."/>
            <person name="Weir B.S."/>
            <person name="Villas-Boas S.G."/>
        </authorList>
    </citation>
    <scope>NUCLEOTIDE SEQUENCE [LARGE SCALE GENOMIC DNA]</scope>
    <source>
        <strain evidence="13 14">ICMP 19927</strain>
    </source>
</reference>
<feature type="transmembrane region" description="Helical" evidence="10">
    <location>
        <begin position="332"/>
        <end position="356"/>
    </location>
</feature>
<dbReference type="InterPro" id="IPR011527">
    <property type="entry name" value="ABC1_TM_dom"/>
</dbReference>
<dbReference type="FunFam" id="3.40.50.300:FF:001751">
    <property type="entry name" value="ABC bile acid transporter"/>
    <property type="match status" value="1"/>
</dbReference>
<feature type="domain" description="ABC transmembrane type-1" evidence="12">
    <location>
        <begin position="300"/>
        <end position="651"/>
    </location>
</feature>
<dbReference type="InterPro" id="IPR017871">
    <property type="entry name" value="ABC_transporter-like_CS"/>
</dbReference>
<dbReference type="FunFam" id="3.40.50.300:FF:001577">
    <property type="entry name" value="ABC bile acid transporter"/>
    <property type="match status" value="1"/>
</dbReference>
<evidence type="ECO:0000256" key="10">
    <source>
        <dbReference type="SAM" id="Phobius"/>
    </source>
</evidence>
<dbReference type="InterPro" id="IPR003593">
    <property type="entry name" value="AAA+_ATPase"/>
</dbReference>
<keyword evidence="3 10" id="KW-0812">Transmembrane</keyword>
<dbReference type="GO" id="GO:0016020">
    <property type="term" value="C:membrane"/>
    <property type="evidence" value="ECO:0007669"/>
    <property type="project" value="UniProtKB-SubCell"/>
</dbReference>
<feature type="transmembrane region" description="Helical" evidence="10">
    <location>
        <begin position="953"/>
        <end position="975"/>
    </location>
</feature>
<accession>A0A1Y2LX22</accession>
<evidence type="ECO:0000313" key="13">
    <source>
        <dbReference type="EMBL" id="OSS47518.1"/>
    </source>
</evidence>
<dbReference type="GO" id="GO:0005737">
    <property type="term" value="C:cytoplasm"/>
    <property type="evidence" value="ECO:0007669"/>
    <property type="project" value="UniProtKB-ARBA"/>
</dbReference>
<dbReference type="SMART" id="SM00382">
    <property type="entry name" value="AAA"/>
    <property type="match status" value="2"/>
</dbReference>
<keyword evidence="7 10" id="KW-1133">Transmembrane helix</keyword>
<evidence type="ECO:0000313" key="14">
    <source>
        <dbReference type="Proteomes" id="UP000193240"/>
    </source>
</evidence>
<feature type="domain" description="ABC transporter" evidence="11">
    <location>
        <begin position="681"/>
        <end position="905"/>
    </location>
</feature>
<evidence type="ECO:0000256" key="9">
    <source>
        <dbReference type="SAM" id="MobiDB-lite"/>
    </source>
</evidence>
<feature type="transmembrane region" description="Helical" evidence="10">
    <location>
        <begin position="488"/>
        <end position="506"/>
    </location>
</feature>
<evidence type="ECO:0000256" key="6">
    <source>
        <dbReference type="ARBA" id="ARBA00022840"/>
    </source>
</evidence>
<dbReference type="PANTHER" id="PTHR24223:SF415">
    <property type="entry name" value="FI20190P1"/>
    <property type="match status" value="1"/>
</dbReference>
<evidence type="ECO:0000256" key="2">
    <source>
        <dbReference type="ARBA" id="ARBA00022448"/>
    </source>
</evidence>
<feature type="transmembrane region" description="Helical" evidence="10">
    <location>
        <begin position="157"/>
        <end position="176"/>
    </location>
</feature>
<dbReference type="PROSITE" id="PS50893">
    <property type="entry name" value="ABC_TRANSPORTER_2"/>
    <property type="match status" value="2"/>
</dbReference>
<dbReference type="EMBL" id="KZ107848">
    <property type="protein sequence ID" value="OSS47518.1"/>
    <property type="molecule type" value="Genomic_DNA"/>
</dbReference>
<feature type="transmembrane region" description="Helical" evidence="10">
    <location>
        <begin position="182"/>
        <end position="201"/>
    </location>
</feature>
<comment type="subcellular location">
    <subcellularLocation>
        <location evidence="1">Membrane</location>
        <topology evidence="1">Multi-pass membrane protein</topology>
    </subcellularLocation>
</comment>
<dbReference type="Proteomes" id="UP000193240">
    <property type="component" value="Unassembled WGS sequence"/>
</dbReference>
<feature type="transmembrane region" description="Helical" evidence="10">
    <location>
        <begin position="46"/>
        <end position="67"/>
    </location>
</feature>
<dbReference type="GO" id="GO:0005524">
    <property type="term" value="F:ATP binding"/>
    <property type="evidence" value="ECO:0007669"/>
    <property type="project" value="UniProtKB-KW"/>
</dbReference>
<dbReference type="PANTHER" id="PTHR24223">
    <property type="entry name" value="ATP-BINDING CASSETTE SUB-FAMILY C"/>
    <property type="match status" value="1"/>
</dbReference>
<keyword evidence="5" id="KW-0547">Nucleotide-binding</keyword>
<feature type="transmembrane region" description="Helical" evidence="10">
    <location>
        <begin position="587"/>
        <end position="612"/>
    </location>
</feature>
<evidence type="ECO:0000256" key="7">
    <source>
        <dbReference type="ARBA" id="ARBA00022989"/>
    </source>
</evidence>
<keyword evidence="14" id="KW-1185">Reference proteome</keyword>
<feature type="domain" description="ABC transmembrane type-1" evidence="12">
    <location>
        <begin position="955"/>
        <end position="1243"/>
    </location>
</feature>
<dbReference type="GO" id="GO:0016887">
    <property type="term" value="F:ATP hydrolysis activity"/>
    <property type="evidence" value="ECO:0007669"/>
    <property type="project" value="InterPro"/>
</dbReference>
<feature type="transmembrane region" description="Helical" evidence="10">
    <location>
        <begin position="632"/>
        <end position="654"/>
    </location>
</feature>